<dbReference type="PANTHER" id="PTHR31128:SF9">
    <property type="entry name" value="DUF3444 DOMAIN-CONTAINING PROTEIN-RELATED"/>
    <property type="match status" value="1"/>
</dbReference>
<dbReference type="Proteomes" id="UP000035680">
    <property type="component" value="Unassembled WGS sequence"/>
</dbReference>
<sequence length="436" mass="50324">MISPWVKCCDKFSIHNKMEIAHPSKLMKKSELMYYEENNDLKSTSSTDGFGFRTLMSYRDTIYLGIVPTDEVLLKTGYGHFYLYHPYNKNIDNINELDISLKLFAIVKTTPNVGLHIPIVRKAGYGTTSSLIRNYYALGSFDGCKKKFESIDMLIDYYKQIPPSQIVTENKKLLKKGKIVETSINTSKLSRKHSSTTDASLINGNNNQNDTKYSENGVRGKSTSKKVCNDINKSGKSISSGSTNNRMSSIIRCRSKDFLDARKDKNTSVLRNKKLLEDVLKSLSISASTTFKSSEPSTTLVENFDIKQKEINKEVERDNDFYNSYYLGEVTKKEAKKSVKKSFDFTFYHRLSKKKIKNKKKTMYLIYKPIKGKSIHLPIVRKRNPLYDGSKGSVKRFYVVKTPYDTKDQFSSFKEMVDYYYDRIEKVKQLYQLFIK</sequence>
<feature type="region of interest" description="Disordered" evidence="1">
    <location>
        <begin position="194"/>
        <end position="224"/>
    </location>
</feature>
<dbReference type="PANTHER" id="PTHR31128">
    <property type="entry name" value="PROTEIN CBR-CLEC-135-RELATED"/>
    <property type="match status" value="1"/>
</dbReference>
<dbReference type="AlphaFoldDB" id="A0A0K0FN27"/>
<accession>A0A0K0FN27</accession>
<reference evidence="3" key="2">
    <citation type="submission" date="2015-08" db="UniProtKB">
        <authorList>
            <consortium name="WormBaseParasite"/>
        </authorList>
    </citation>
    <scope>IDENTIFICATION</scope>
</reference>
<feature type="compositionally biased region" description="Polar residues" evidence="1">
    <location>
        <begin position="196"/>
        <end position="211"/>
    </location>
</feature>
<protein>
    <submittedName>
        <fullName evidence="3">Apicortin</fullName>
    </submittedName>
</protein>
<evidence type="ECO:0000313" key="3">
    <source>
        <dbReference type="WBParaSite" id="SVE_1040600.1"/>
    </source>
</evidence>
<reference evidence="2" key="1">
    <citation type="submission" date="2014-07" db="EMBL/GenBank/DDBJ databases">
        <authorList>
            <person name="Martin A.A"/>
            <person name="De Silva N."/>
        </authorList>
    </citation>
    <scope>NUCLEOTIDE SEQUENCE</scope>
</reference>
<evidence type="ECO:0000256" key="1">
    <source>
        <dbReference type="SAM" id="MobiDB-lite"/>
    </source>
</evidence>
<dbReference type="WBParaSite" id="SVE_1040600.1">
    <property type="protein sequence ID" value="SVE_1040600.1"/>
    <property type="gene ID" value="SVE_1040600"/>
</dbReference>
<name>A0A0K0FN27_STRVS</name>
<keyword evidence="2" id="KW-1185">Reference proteome</keyword>
<organism evidence="2 3">
    <name type="scientific">Strongyloides venezuelensis</name>
    <name type="common">Threadworm</name>
    <dbReference type="NCBI Taxonomy" id="75913"/>
    <lineage>
        <taxon>Eukaryota</taxon>
        <taxon>Metazoa</taxon>
        <taxon>Ecdysozoa</taxon>
        <taxon>Nematoda</taxon>
        <taxon>Chromadorea</taxon>
        <taxon>Rhabditida</taxon>
        <taxon>Tylenchina</taxon>
        <taxon>Panagrolaimomorpha</taxon>
        <taxon>Strongyloidoidea</taxon>
        <taxon>Strongyloididae</taxon>
        <taxon>Strongyloides</taxon>
    </lineage>
</organism>
<evidence type="ECO:0000313" key="2">
    <source>
        <dbReference type="Proteomes" id="UP000035680"/>
    </source>
</evidence>
<proteinExistence type="predicted"/>